<dbReference type="PANTHER" id="PTHR47555">
    <property type="entry name" value="N-ACETYLGLUCOSAMINYL TRANSFERASE COMPONENT FAMILY PROTEIN / GPI1 FAMILY PROTEIN"/>
    <property type="match status" value="1"/>
</dbReference>
<evidence type="ECO:0000313" key="2">
    <source>
        <dbReference type="EMBL" id="KAK1290260.1"/>
    </source>
</evidence>
<feature type="transmembrane region" description="Helical" evidence="1">
    <location>
        <begin position="364"/>
        <end position="389"/>
    </location>
</feature>
<feature type="transmembrane region" description="Helical" evidence="1">
    <location>
        <begin position="527"/>
        <end position="551"/>
    </location>
</feature>
<proteinExistence type="predicted"/>
<reference evidence="2" key="2">
    <citation type="submission" date="2023-06" db="EMBL/GenBank/DDBJ databases">
        <authorList>
            <person name="Ma L."/>
            <person name="Liu K.-W."/>
            <person name="Li Z."/>
            <person name="Hsiao Y.-Y."/>
            <person name="Qi Y."/>
            <person name="Fu T."/>
            <person name="Tang G."/>
            <person name="Zhang D."/>
            <person name="Sun W.-H."/>
            <person name="Liu D.-K."/>
            <person name="Li Y."/>
            <person name="Chen G.-Z."/>
            <person name="Liu X.-D."/>
            <person name="Liao X.-Y."/>
            <person name="Jiang Y.-T."/>
            <person name="Yu X."/>
            <person name="Hao Y."/>
            <person name="Huang J."/>
            <person name="Zhao X.-W."/>
            <person name="Ke S."/>
            <person name="Chen Y.-Y."/>
            <person name="Wu W.-L."/>
            <person name="Hsu J.-L."/>
            <person name="Lin Y.-F."/>
            <person name="Huang M.-D."/>
            <person name="Li C.-Y."/>
            <person name="Huang L."/>
            <person name="Wang Z.-W."/>
            <person name="Zhao X."/>
            <person name="Zhong W.-Y."/>
            <person name="Peng D.-H."/>
            <person name="Ahmad S."/>
            <person name="Lan S."/>
            <person name="Zhang J.-S."/>
            <person name="Tsai W.-C."/>
            <person name="Van De Peer Y."/>
            <person name="Liu Z.-J."/>
        </authorList>
    </citation>
    <scope>NUCLEOTIDE SEQUENCE</scope>
    <source>
        <strain evidence="2">CP</strain>
        <tissue evidence="2">Leaves</tissue>
    </source>
</reference>
<organism evidence="2 3">
    <name type="scientific">Acorus calamus</name>
    <name type="common">Sweet flag</name>
    <dbReference type="NCBI Taxonomy" id="4465"/>
    <lineage>
        <taxon>Eukaryota</taxon>
        <taxon>Viridiplantae</taxon>
        <taxon>Streptophyta</taxon>
        <taxon>Embryophyta</taxon>
        <taxon>Tracheophyta</taxon>
        <taxon>Spermatophyta</taxon>
        <taxon>Magnoliopsida</taxon>
        <taxon>Liliopsida</taxon>
        <taxon>Acoraceae</taxon>
        <taxon>Acorus</taxon>
    </lineage>
</organism>
<feature type="transmembrane region" description="Helical" evidence="1">
    <location>
        <begin position="454"/>
        <end position="474"/>
    </location>
</feature>
<dbReference type="EMBL" id="JAUJYO010000018">
    <property type="protein sequence ID" value="KAK1290260.1"/>
    <property type="molecule type" value="Genomic_DNA"/>
</dbReference>
<dbReference type="AlphaFoldDB" id="A0AAV9CMV4"/>
<dbReference type="Proteomes" id="UP001180020">
    <property type="component" value="Unassembled WGS sequence"/>
</dbReference>
<evidence type="ECO:0000256" key="1">
    <source>
        <dbReference type="SAM" id="Phobius"/>
    </source>
</evidence>
<sequence>MTSSKCRIWWPKNLSSSPSLDPSHPSILFGWFIGPLDVVVALSVHSSKLRPLSSLTDLQEIVHQANGEMPFSLQDRSTFSILGQHVVSYSNGSLETMAGQSDDVTSGNNDGKFLYPGTEKRGNWDCGCERLCGVLEPCRQSCIGNTGWIQLTSVTLQGLSHCDAFWIPKLHHVHHRGRILQVRDVHLILYDLPTFGVHHYSLSSWGSSDRQEMFSRRPIWFDELQQKQSLTNMEVVITALNSASVAVLFFKRHLGLKNSAHHLLNISMLMGFARHSMAIFVATFSTLFYIVLQLCHRILSYGLLSSFYSMLSKLFGHTWKNLHIRSCQLLYWPILLQGSGFRSKGSVGFAHRSTRHRHSIWSSIVVDILLGNIMGLALLVHAEAVLFWISAFAYNVTDNLLRSGCVWLMGDPAGFKLNTELARVLGMISLSAIQIWSTLWFCFGFLFAYFIKGLAILGIAFGLTLPAALCIDMLKISTLHLDVLHQLISCLYSQQIQALASLWRLFRGRKWNPLRQRFDSYDYTVKQHVVGSLLFTPLLLLVPTTSVFYIFFTNIAAAFSCFSILIELTISILHATPYAEIFLWMVRHRTFPSGIWFDIFTGQQCKDEVYSSTDSDETNTDVPTNRGPEIMVSVLQSNFATIGQIVSPHYRRLFSGVSLSSGASSAYGILSGQRIPSSLHTSLPSTMPWISIGYRDYWRLCRDSILSHCSS</sequence>
<feature type="transmembrane region" description="Helical" evidence="1">
    <location>
        <begin position="557"/>
        <end position="579"/>
    </location>
</feature>
<keyword evidence="3" id="KW-1185">Reference proteome</keyword>
<reference evidence="2" key="1">
    <citation type="journal article" date="2023" name="Nat. Commun.">
        <title>Diploid and tetraploid genomes of Acorus and the evolution of monocots.</title>
        <authorList>
            <person name="Ma L."/>
            <person name="Liu K.W."/>
            <person name="Li Z."/>
            <person name="Hsiao Y.Y."/>
            <person name="Qi Y."/>
            <person name="Fu T."/>
            <person name="Tang G.D."/>
            <person name="Zhang D."/>
            <person name="Sun W.H."/>
            <person name="Liu D.K."/>
            <person name="Li Y."/>
            <person name="Chen G.Z."/>
            <person name="Liu X.D."/>
            <person name="Liao X.Y."/>
            <person name="Jiang Y.T."/>
            <person name="Yu X."/>
            <person name="Hao Y."/>
            <person name="Huang J."/>
            <person name="Zhao X.W."/>
            <person name="Ke S."/>
            <person name="Chen Y.Y."/>
            <person name="Wu W.L."/>
            <person name="Hsu J.L."/>
            <person name="Lin Y.F."/>
            <person name="Huang M.D."/>
            <person name="Li C.Y."/>
            <person name="Huang L."/>
            <person name="Wang Z.W."/>
            <person name="Zhao X."/>
            <person name="Zhong W.Y."/>
            <person name="Peng D.H."/>
            <person name="Ahmad S."/>
            <person name="Lan S."/>
            <person name="Zhang J.S."/>
            <person name="Tsai W.C."/>
            <person name="Van de Peer Y."/>
            <person name="Liu Z.J."/>
        </authorList>
    </citation>
    <scope>NUCLEOTIDE SEQUENCE</scope>
    <source>
        <strain evidence="2">CP</strain>
    </source>
</reference>
<accession>A0AAV9CMV4</accession>
<protein>
    <submittedName>
        <fullName evidence="2">Uncharacterized protein</fullName>
    </submittedName>
</protein>
<dbReference type="Pfam" id="PF05024">
    <property type="entry name" value="Gpi1"/>
    <property type="match status" value="1"/>
</dbReference>
<dbReference type="InterPro" id="IPR007720">
    <property type="entry name" value="PigQ/GPI1"/>
</dbReference>
<name>A0AAV9CMV4_ACOCL</name>
<evidence type="ECO:0000313" key="3">
    <source>
        <dbReference type="Proteomes" id="UP001180020"/>
    </source>
</evidence>
<keyword evidence="1" id="KW-0472">Membrane</keyword>
<feature type="transmembrane region" description="Helical" evidence="1">
    <location>
        <begin position="424"/>
        <end position="447"/>
    </location>
</feature>
<keyword evidence="1" id="KW-0812">Transmembrane</keyword>
<dbReference type="GO" id="GO:0016020">
    <property type="term" value="C:membrane"/>
    <property type="evidence" value="ECO:0007669"/>
    <property type="project" value="InterPro"/>
</dbReference>
<dbReference type="PANTHER" id="PTHR47555:SF2">
    <property type="entry name" value="N-ACETYLGLUCOSAMINYL TRANSFERASE COMPONENT FAMILY PROTEIN _ GPI1 FAMILY PROTEIN"/>
    <property type="match status" value="1"/>
</dbReference>
<dbReference type="GO" id="GO:0006506">
    <property type="term" value="P:GPI anchor biosynthetic process"/>
    <property type="evidence" value="ECO:0007669"/>
    <property type="project" value="InterPro"/>
</dbReference>
<comment type="caution">
    <text evidence="2">The sequence shown here is derived from an EMBL/GenBank/DDBJ whole genome shotgun (WGS) entry which is preliminary data.</text>
</comment>
<keyword evidence="1" id="KW-1133">Transmembrane helix</keyword>
<gene>
    <name evidence="2" type="ORF">QJS10_CPB18g00177</name>
</gene>
<feature type="transmembrane region" description="Helical" evidence="1">
    <location>
        <begin position="271"/>
        <end position="292"/>
    </location>
</feature>